<comment type="caution">
    <text evidence="5">The sequence shown here is derived from an EMBL/GenBank/DDBJ whole genome shotgun (WGS) entry which is preliminary data.</text>
</comment>
<dbReference type="Proteomes" id="UP001187192">
    <property type="component" value="Unassembled WGS sequence"/>
</dbReference>
<dbReference type="InterPro" id="IPR011990">
    <property type="entry name" value="TPR-like_helical_dom_sf"/>
</dbReference>
<protein>
    <recommendedName>
        <fullName evidence="7">Pentatricopeptide repeat-containing protein</fullName>
    </recommendedName>
</protein>
<evidence type="ECO:0000256" key="3">
    <source>
        <dbReference type="PROSITE-ProRule" id="PRU00708"/>
    </source>
</evidence>
<feature type="compositionally biased region" description="Low complexity" evidence="4">
    <location>
        <begin position="95"/>
        <end position="111"/>
    </location>
</feature>
<feature type="repeat" description="PPR" evidence="3">
    <location>
        <begin position="692"/>
        <end position="726"/>
    </location>
</feature>
<feature type="repeat" description="PPR" evidence="3">
    <location>
        <begin position="937"/>
        <end position="971"/>
    </location>
</feature>
<dbReference type="GO" id="GO:0003729">
    <property type="term" value="F:mRNA binding"/>
    <property type="evidence" value="ECO:0007669"/>
    <property type="project" value="TreeGrafter"/>
</dbReference>
<dbReference type="EMBL" id="BTGU01000087">
    <property type="protein sequence ID" value="GMN59420.1"/>
    <property type="molecule type" value="Genomic_DNA"/>
</dbReference>
<feature type="repeat" description="PPR" evidence="3">
    <location>
        <begin position="320"/>
        <end position="354"/>
    </location>
</feature>
<evidence type="ECO:0000313" key="6">
    <source>
        <dbReference type="Proteomes" id="UP001187192"/>
    </source>
</evidence>
<dbReference type="GO" id="GO:0005739">
    <property type="term" value="C:mitochondrion"/>
    <property type="evidence" value="ECO:0007669"/>
    <property type="project" value="TreeGrafter"/>
</dbReference>
<keyword evidence="6" id="KW-1185">Reference proteome</keyword>
<dbReference type="GO" id="GO:0007005">
    <property type="term" value="P:mitochondrion organization"/>
    <property type="evidence" value="ECO:0007669"/>
    <property type="project" value="TreeGrafter"/>
</dbReference>
<dbReference type="Gene3D" id="1.25.40.10">
    <property type="entry name" value="Tetratricopeptide repeat domain"/>
    <property type="match status" value="8"/>
</dbReference>
<feature type="repeat" description="PPR" evidence="3">
    <location>
        <begin position="571"/>
        <end position="605"/>
    </location>
</feature>
<feature type="repeat" description="PPR" evidence="3">
    <location>
        <begin position="657"/>
        <end position="691"/>
    </location>
</feature>
<reference evidence="5" key="1">
    <citation type="submission" date="2023-07" db="EMBL/GenBank/DDBJ databases">
        <title>draft genome sequence of fig (Ficus carica).</title>
        <authorList>
            <person name="Takahashi T."/>
            <person name="Nishimura K."/>
        </authorList>
    </citation>
    <scope>NUCLEOTIDE SEQUENCE</scope>
</reference>
<feature type="repeat" description="PPR" evidence="3">
    <location>
        <begin position="536"/>
        <end position="570"/>
    </location>
</feature>
<name>A0AA88J195_FICCA</name>
<sequence>MMSKRVVFKTFLRFRFNPLFSTNPLPKFPSLKPTSSGSITSAQIPFSSIISRFTSTSFPDNLEGLVDPEDLLVLEASRVESFSAEEFAVLRDSLDSNSDSGSSEGKPGSSGKQFSTEAVSISDGMRSCISDGFGDQTRKFLRQYRDKLSESLVIEVLSLVQNPELGVKFFIWAGRQIGYSHTNAVYNALLEVLQCDGKNHRVPEHFLLEIKDDDREVLGKLLNVLIRKYCRDGWWNVALEELGRLKDFGYRPSKVTYNALVQVFIRADRLDTARLVHKEMSDSGFRMDEFTLGCFAQALCKVGKWREALTLIEKEEFVPDTILFTKMISGLCEASLFDEAMQFLDRMRSSSCMPNVVTYRILLCGCLRKKQLGRCKRILSMMIAEGCYPSPKIFNSLVHAYCKSGDYSYAYKLLRKMVKCGCQPGYVVYNILIGGICGNEKLPNSDLLDLAEKAYGEMLNAGIALNKINVINFAWCLCGAKRFERAFSVINEMMRKGFVPDTSTYSKVIGFLCNSSKMEKAFSLFEEMKRNSIVPDVYTYTVLIDSFCKAGLIQQARNWFDEMVINGCSPNVVTYTALIHAYLKARKVSDANLLFEMMLKDGCVPNIVTYTALIDGHCKAGETEKACQIYARMTGNTDIPDLDLYFRTSDCNSNKPNVFTYGALVDGLCKAHKVKEAGDLLEAVSRGGCEPNNIVYDALIDGFCKAGKLDQAQNVFSKMSEHGYIPTIYTYGSLIDRLFKDKRLDLVLKVLSKMLESSCAPNVVVYTAMIDGLCKVGKLDEAYKLMLMMEEKRCYPNVVTYTAMIDGFGKARKIDKCLELLREMSSKGCAPNFITYRVLINHCCAMGLLHEAHKLLDEMKQTYWPKHMASYHKVIEGYSREFLASLGILNEMVESDLVPVFPAYGILIDNFVKAGNLEVALELFEEISSSNPSTALSRCMYNSLIESLSNTGKVGKGFELFADMLKRGGIPQLSTFVQLIKGLTKVNKWDEALQLSDSVCQMDHFFIVCIIPEEMGDFWMLNGRTRDSEHGYLDIVK</sequence>
<evidence type="ECO:0000256" key="2">
    <source>
        <dbReference type="ARBA" id="ARBA00022737"/>
    </source>
</evidence>
<feature type="repeat" description="PPR" evidence="3">
    <location>
        <begin position="832"/>
        <end position="866"/>
    </location>
</feature>
<feature type="repeat" description="PPR" evidence="3">
    <location>
        <begin position="390"/>
        <end position="424"/>
    </location>
</feature>
<dbReference type="PROSITE" id="PS51375">
    <property type="entry name" value="PPR"/>
    <property type="match status" value="15"/>
</dbReference>
<proteinExistence type="inferred from homology"/>
<dbReference type="Pfam" id="PF01535">
    <property type="entry name" value="PPR"/>
    <property type="match status" value="3"/>
</dbReference>
<feature type="repeat" description="PPR" evidence="3">
    <location>
        <begin position="501"/>
        <end position="535"/>
    </location>
</feature>
<dbReference type="Pfam" id="PF12854">
    <property type="entry name" value="PPR_1"/>
    <property type="match status" value="2"/>
</dbReference>
<evidence type="ECO:0000256" key="1">
    <source>
        <dbReference type="ARBA" id="ARBA00007626"/>
    </source>
</evidence>
<dbReference type="FunFam" id="1.25.40.10:FF:000558">
    <property type="entry name" value="Pentatricopeptide repeat-containing protein At5g39710"/>
    <property type="match status" value="1"/>
</dbReference>
<evidence type="ECO:0000256" key="4">
    <source>
        <dbReference type="SAM" id="MobiDB-lite"/>
    </source>
</evidence>
<feature type="repeat" description="PPR" evidence="3">
    <location>
        <begin position="727"/>
        <end position="761"/>
    </location>
</feature>
<feature type="repeat" description="PPR" evidence="3">
    <location>
        <begin position="606"/>
        <end position="640"/>
    </location>
</feature>
<dbReference type="GO" id="GO:0006396">
    <property type="term" value="P:RNA processing"/>
    <property type="evidence" value="ECO:0007669"/>
    <property type="project" value="TreeGrafter"/>
</dbReference>
<feature type="repeat" description="PPR" evidence="3">
    <location>
        <begin position="762"/>
        <end position="796"/>
    </location>
</feature>
<evidence type="ECO:0000313" key="5">
    <source>
        <dbReference type="EMBL" id="GMN59420.1"/>
    </source>
</evidence>
<comment type="similarity">
    <text evidence="1">Belongs to the PPR family. P subfamily.</text>
</comment>
<dbReference type="Pfam" id="PF13041">
    <property type="entry name" value="PPR_2"/>
    <property type="match status" value="7"/>
</dbReference>
<feature type="region of interest" description="Disordered" evidence="4">
    <location>
        <begin position="94"/>
        <end position="116"/>
    </location>
</feature>
<dbReference type="AlphaFoldDB" id="A0AA88J195"/>
<dbReference type="PANTHER" id="PTHR47934">
    <property type="entry name" value="PENTATRICOPEPTIDE REPEAT-CONTAINING PROTEIN PET309, MITOCHONDRIAL"/>
    <property type="match status" value="1"/>
</dbReference>
<dbReference type="InterPro" id="IPR002885">
    <property type="entry name" value="PPR_rpt"/>
</dbReference>
<feature type="repeat" description="PPR" evidence="3">
    <location>
        <begin position="355"/>
        <end position="389"/>
    </location>
</feature>
<evidence type="ECO:0008006" key="7">
    <source>
        <dbReference type="Google" id="ProtNLM"/>
    </source>
</evidence>
<accession>A0AA88J195</accession>
<dbReference type="InterPro" id="IPR051114">
    <property type="entry name" value="Mito_RNA_Proc_CCM1"/>
</dbReference>
<dbReference type="PANTHER" id="PTHR47934:SF28">
    <property type="entry name" value="OS04G0488500 PROTEIN"/>
    <property type="match status" value="1"/>
</dbReference>
<organism evidence="5 6">
    <name type="scientific">Ficus carica</name>
    <name type="common">Common fig</name>
    <dbReference type="NCBI Taxonomy" id="3494"/>
    <lineage>
        <taxon>Eukaryota</taxon>
        <taxon>Viridiplantae</taxon>
        <taxon>Streptophyta</taxon>
        <taxon>Embryophyta</taxon>
        <taxon>Tracheophyta</taxon>
        <taxon>Spermatophyta</taxon>
        <taxon>Magnoliopsida</taxon>
        <taxon>eudicotyledons</taxon>
        <taxon>Gunneridae</taxon>
        <taxon>Pentapetalae</taxon>
        <taxon>rosids</taxon>
        <taxon>fabids</taxon>
        <taxon>Rosales</taxon>
        <taxon>Moraceae</taxon>
        <taxon>Ficeae</taxon>
        <taxon>Ficus</taxon>
    </lineage>
</organism>
<feature type="repeat" description="PPR" evidence="3">
    <location>
        <begin position="253"/>
        <end position="287"/>
    </location>
</feature>
<dbReference type="NCBIfam" id="TIGR00756">
    <property type="entry name" value="PPR"/>
    <property type="match status" value="17"/>
</dbReference>
<feature type="repeat" description="PPR" evidence="3">
    <location>
        <begin position="797"/>
        <end position="831"/>
    </location>
</feature>
<keyword evidence="2" id="KW-0677">Repeat</keyword>
<gene>
    <name evidence="5" type="ORF">TIFTF001_028518</name>
</gene>